<dbReference type="InterPro" id="IPR014756">
    <property type="entry name" value="Ig_E-set"/>
</dbReference>
<dbReference type="OrthoDB" id="535891at2"/>
<dbReference type="InterPro" id="IPR037293">
    <property type="entry name" value="Gal_Oxidase_central_sf"/>
</dbReference>
<protein>
    <recommendedName>
        <fullName evidence="3">Galactose oxidase-like Early set domain-containing protein</fullName>
    </recommendedName>
</protein>
<dbReference type="SUPFAM" id="SSF81296">
    <property type="entry name" value="E set domains"/>
    <property type="match status" value="1"/>
</dbReference>
<gene>
    <name evidence="4" type="ORF">SAMN05421773_108225</name>
</gene>
<feature type="signal peptide" evidence="2">
    <location>
        <begin position="1"/>
        <end position="26"/>
    </location>
</feature>
<feature type="compositionally biased region" description="Basic and acidic residues" evidence="1">
    <location>
        <begin position="355"/>
        <end position="376"/>
    </location>
</feature>
<feature type="domain" description="Galactose oxidase-like Early set" evidence="3">
    <location>
        <begin position="536"/>
        <end position="631"/>
    </location>
</feature>
<accession>A0A1I1NXV1</accession>
<organism evidence="4 5">
    <name type="scientific">Streptomyces aidingensis</name>
    <dbReference type="NCBI Taxonomy" id="910347"/>
    <lineage>
        <taxon>Bacteria</taxon>
        <taxon>Bacillati</taxon>
        <taxon>Actinomycetota</taxon>
        <taxon>Actinomycetes</taxon>
        <taxon>Kitasatosporales</taxon>
        <taxon>Streptomycetaceae</taxon>
        <taxon>Streptomyces</taxon>
    </lineage>
</organism>
<dbReference type="GO" id="GO:0005975">
    <property type="term" value="P:carbohydrate metabolic process"/>
    <property type="evidence" value="ECO:0007669"/>
    <property type="project" value="UniProtKB-ARBA"/>
</dbReference>
<dbReference type="RefSeq" id="WP_093839593.1">
    <property type="nucleotide sequence ID" value="NZ_FOLM01000008.1"/>
</dbReference>
<dbReference type="Gene3D" id="2.60.40.10">
    <property type="entry name" value="Immunoglobulins"/>
    <property type="match status" value="1"/>
</dbReference>
<feature type="region of interest" description="Disordered" evidence="1">
    <location>
        <begin position="355"/>
        <end position="378"/>
    </location>
</feature>
<keyword evidence="5" id="KW-1185">Reference proteome</keyword>
<dbReference type="AlphaFoldDB" id="A0A1I1NXV1"/>
<dbReference type="Proteomes" id="UP000199207">
    <property type="component" value="Unassembled WGS sequence"/>
</dbReference>
<dbReference type="EMBL" id="FOLM01000008">
    <property type="protein sequence ID" value="SFD02367.1"/>
    <property type="molecule type" value="Genomic_DNA"/>
</dbReference>
<reference evidence="4 5" key="1">
    <citation type="submission" date="2016-10" db="EMBL/GenBank/DDBJ databases">
        <authorList>
            <person name="de Groot N.N."/>
        </authorList>
    </citation>
    <scope>NUCLEOTIDE SEQUENCE [LARGE SCALE GENOMIC DNA]</scope>
    <source>
        <strain evidence="4 5">CGMCC 4.5739</strain>
    </source>
</reference>
<evidence type="ECO:0000256" key="2">
    <source>
        <dbReference type="SAM" id="SignalP"/>
    </source>
</evidence>
<dbReference type="PANTHER" id="PTHR32208:SF21">
    <property type="entry name" value="LOW QUALITY PROTEIN: ALDEHYDE OXIDASE GLOX-LIKE"/>
    <property type="match status" value="1"/>
</dbReference>
<evidence type="ECO:0000259" key="3">
    <source>
        <dbReference type="Pfam" id="PF09118"/>
    </source>
</evidence>
<evidence type="ECO:0000256" key="1">
    <source>
        <dbReference type="SAM" id="MobiDB-lite"/>
    </source>
</evidence>
<feature type="chain" id="PRO_5011709935" description="Galactose oxidase-like Early set domain-containing protein" evidence="2">
    <location>
        <begin position="27"/>
        <end position="637"/>
    </location>
</feature>
<dbReference type="Pfam" id="PF09118">
    <property type="entry name" value="GO-like_E_set"/>
    <property type="match status" value="1"/>
</dbReference>
<name>A0A1I1NXV1_9ACTN</name>
<dbReference type="CDD" id="cd02851">
    <property type="entry name" value="E_set_GO_C"/>
    <property type="match status" value="1"/>
</dbReference>
<dbReference type="PANTHER" id="PTHR32208">
    <property type="entry name" value="SECRETED PROTEIN-RELATED"/>
    <property type="match status" value="1"/>
</dbReference>
<proteinExistence type="predicted"/>
<keyword evidence="2" id="KW-0732">Signal</keyword>
<dbReference type="Gene3D" id="2.130.10.80">
    <property type="entry name" value="Galactose oxidase/kelch, beta-propeller"/>
    <property type="match status" value="1"/>
</dbReference>
<evidence type="ECO:0000313" key="4">
    <source>
        <dbReference type="EMBL" id="SFD02367.1"/>
    </source>
</evidence>
<dbReference type="STRING" id="910347.SAMN05421773_108225"/>
<dbReference type="InterPro" id="IPR015202">
    <property type="entry name" value="GO-like_E_set"/>
</dbReference>
<dbReference type="InterPro" id="IPR013783">
    <property type="entry name" value="Ig-like_fold"/>
</dbReference>
<dbReference type="InterPro" id="IPR011043">
    <property type="entry name" value="Gal_Oxase/kelch_b-propeller"/>
</dbReference>
<evidence type="ECO:0000313" key="5">
    <source>
        <dbReference type="Proteomes" id="UP000199207"/>
    </source>
</evidence>
<sequence length="637" mass="69497">MVQRKLSRLAVACAVVSAVTASTLLAASGSALGHSAGGTDDSTAPSTLRTAGISEEEVAAEVDPEEAAVLGEEHAEEHAKIRIAAGEDADYPQTTRTASLNWLTQDQETKNAAFDPAEFGQFTDFFPSPDYGVHIAQLPTGKILVFSFEPVEDNPNRETAPTQVIGAENAGRAFLWDPERGTGEDAFTAVHPPEVNMPDGLDEPRPAPFFCAGHSFLPNGMLGVFGGNLGGNHGTGAMLALVFDPWEEVWLQQPDMSVGRWYPTVVTGPDGRQLIFSGQSERGWGTPTEIVERWPAKDYAVPIGTSFQPEEVPVDRFGADAPFSSDYPQAFALNDGLVYTLGRNSDEQWVFDPRAETRADLPDRPDHPEGRKHPERWYGSSVLLPNGTDGPEAILQMGGDPNDPATYLFKDGTWTVGEEKHFGRTQDDTLILPDGSLFTVNGAPDIRDYGKGEYNPNADQKYRQTELGDSSGENWELGPVQRLPRGYHSNAVVMPDGRIMITGDELQQIANDPDITDDMHGAIEIYEPAYLHRGDRPDLGDVPRQTIRYGRHFDVGTSTPDQVARAVVLAPSTSTHSINTSQRHLELEITARDGDSLELLAPHSPEDAIPGFYMLFLLDEDGVPSEAQWIQFGPPRR</sequence>
<dbReference type="SUPFAM" id="SSF50965">
    <property type="entry name" value="Galactose oxidase, central domain"/>
    <property type="match status" value="1"/>
</dbReference>